<gene>
    <name evidence="2" type="ORF">M404DRAFT_1006077</name>
</gene>
<organism evidence="2 3">
    <name type="scientific">Pisolithus tinctorius Marx 270</name>
    <dbReference type="NCBI Taxonomy" id="870435"/>
    <lineage>
        <taxon>Eukaryota</taxon>
        <taxon>Fungi</taxon>
        <taxon>Dikarya</taxon>
        <taxon>Basidiomycota</taxon>
        <taxon>Agaricomycotina</taxon>
        <taxon>Agaricomycetes</taxon>
        <taxon>Agaricomycetidae</taxon>
        <taxon>Boletales</taxon>
        <taxon>Sclerodermatineae</taxon>
        <taxon>Pisolithaceae</taxon>
        <taxon>Pisolithus</taxon>
    </lineage>
</organism>
<reference evidence="3" key="2">
    <citation type="submission" date="2015-01" db="EMBL/GenBank/DDBJ databases">
        <title>Evolutionary Origins and Diversification of the Mycorrhizal Mutualists.</title>
        <authorList>
            <consortium name="DOE Joint Genome Institute"/>
            <consortium name="Mycorrhizal Genomics Consortium"/>
            <person name="Kohler A."/>
            <person name="Kuo A."/>
            <person name="Nagy L.G."/>
            <person name="Floudas D."/>
            <person name="Copeland A."/>
            <person name="Barry K.W."/>
            <person name="Cichocki N."/>
            <person name="Veneault-Fourrey C."/>
            <person name="LaButti K."/>
            <person name="Lindquist E.A."/>
            <person name="Lipzen A."/>
            <person name="Lundell T."/>
            <person name="Morin E."/>
            <person name="Murat C."/>
            <person name="Riley R."/>
            <person name="Ohm R."/>
            <person name="Sun H."/>
            <person name="Tunlid A."/>
            <person name="Henrissat B."/>
            <person name="Grigoriev I.V."/>
            <person name="Hibbett D.S."/>
            <person name="Martin F."/>
        </authorList>
    </citation>
    <scope>NUCLEOTIDE SEQUENCE [LARGE SCALE GENOMIC DNA]</scope>
    <source>
        <strain evidence="3">Marx 270</strain>
    </source>
</reference>
<evidence type="ECO:0000313" key="3">
    <source>
        <dbReference type="Proteomes" id="UP000054217"/>
    </source>
</evidence>
<dbReference type="InParanoid" id="A0A0C3NPD4"/>
<name>A0A0C3NPD4_PISTI</name>
<dbReference type="AlphaFoldDB" id="A0A0C3NPD4"/>
<dbReference type="EMBL" id="KN832029">
    <property type="protein sequence ID" value="KIN97430.1"/>
    <property type="molecule type" value="Genomic_DNA"/>
</dbReference>
<feature type="region of interest" description="Disordered" evidence="1">
    <location>
        <begin position="75"/>
        <end position="96"/>
    </location>
</feature>
<dbReference type="Proteomes" id="UP000054217">
    <property type="component" value="Unassembled WGS sequence"/>
</dbReference>
<keyword evidence="3" id="KW-1185">Reference proteome</keyword>
<accession>A0A0C3NPD4</accession>
<evidence type="ECO:0000313" key="2">
    <source>
        <dbReference type="EMBL" id="KIN97430.1"/>
    </source>
</evidence>
<dbReference type="HOGENOM" id="CLU_2360610_0_0_1"/>
<reference evidence="2 3" key="1">
    <citation type="submission" date="2014-04" db="EMBL/GenBank/DDBJ databases">
        <authorList>
            <consortium name="DOE Joint Genome Institute"/>
            <person name="Kuo A."/>
            <person name="Kohler A."/>
            <person name="Costa M.D."/>
            <person name="Nagy L.G."/>
            <person name="Floudas D."/>
            <person name="Copeland A."/>
            <person name="Barry K.W."/>
            <person name="Cichocki N."/>
            <person name="Veneault-Fourrey C."/>
            <person name="LaButti K."/>
            <person name="Lindquist E.A."/>
            <person name="Lipzen A."/>
            <person name="Lundell T."/>
            <person name="Morin E."/>
            <person name="Murat C."/>
            <person name="Sun H."/>
            <person name="Tunlid A."/>
            <person name="Henrissat B."/>
            <person name="Grigoriev I.V."/>
            <person name="Hibbett D.S."/>
            <person name="Martin F."/>
            <person name="Nordberg H.P."/>
            <person name="Cantor M.N."/>
            <person name="Hua S.X."/>
        </authorList>
    </citation>
    <scope>NUCLEOTIDE SEQUENCE [LARGE SCALE GENOMIC DNA]</scope>
    <source>
        <strain evidence="2 3">Marx 270</strain>
    </source>
</reference>
<sequence length="96" mass="10937">MTHFRQNIRVLRKADSTWCARNFWAGVQHWYAQLPDRGSRSAVEATRDRRQSVRLATPDFVALRLVLAVNRLHDSKPTPFSTNHFPAGEIPGTPSP</sequence>
<protein>
    <submittedName>
        <fullName evidence="2">Uncharacterized protein</fullName>
    </submittedName>
</protein>
<proteinExistence type="predicted"/>
<evidence type="ECO:0000256" key="1">
    <source>
        <dbReference type="SAM" id="MobiDB-lite"/>
    </source>
</evidence>